<dbReference type="Gene3D" id="3.40.30.10">
    <property type="entry name" value="Glutaredoxin"/>
    <property type="match status" value="1"/>
</dbReference>
<name>A0ABQ6H8Z1_9GAMM</name>
<keyword evidence="3" id="KW-1185">Reference proteome</keyword>
<accession>A0ABQ6H8Z1</accession>
<dbReference type="CDD" id="cd02947">
    <property type="entry name" value="TRX_family"/>
    <property type="match status" value="1"/>
</dbReference>
<dbReference type="RefSeq" id="WP_284296034.1">
    <property type="nucleotide sequence ID" value="NZ_BSSV01000001.1"/>
</dbReference>
<dbReference type="Proteomes" id="UP001157134">
    <property type="component" value="Unassembled WGS sequence"/>
</dbReference>
<dbReference type="Pfam" id="PF14595">
    <property type="entry name" value="Thioredoxin_9"/>
    <property type="match status" value="1"/>
</dbReference>
<sequence>MHKAIWFVLVVFMLSLNANAGGGHHHDFPVGEMTKAQVLENEDFGQNYQNYVVSELEASKVQSWGKNVRIDVFFGMWCHDSEREVPQLLKLLASEPGAKLNLYALDIKKSDPKGLAKANKVKYTPTVIVYQDDKEVGRIIERPQSSLVNDIHAMLAK</sequence>
<proteinExistence type="predicted"/>
<dbReference type="InterPro" id="IPR036249">
    <property type="entry name" value="Thioredoxin-like_sf"/>
</dbReference>
<evidence type="ECO:0000256" key="1">
    <source>
        <dbReference type="SAM" id="SignalP"/>
    </source>
</evidence>
<keyword evidence="1" id="KW-0732">Signal</keyword>
<protein>
    <recommendedName>
        <fullName evidence="4">Thioredoxin</fullName>
    </recommendedName>
</protein>
<feature type="chain" id="PRO_5046263249" description="Thioredoxin" evidence="1">
    <location>
        <begin position="21"/>
        <end position="157"/>
    </location>
</feature>
<evidence type="ECO:0008006" key="4">
    <source>
        <dbReference type="Google" id="ProtNLM"/>
    </source>
</evidence>
<dbReference type="SUPFAM" id="SSF52833">
    <property type="entry name" value="Thioredoxin-like"/>
    <property type="match status" value="1"/>
</dbReference>
<evidence type="ECO:0000313" key="2">
    <source>
        <dbReference type="EMBL" id="GLX84449.1"/>
    </source>
</evidence>
<gene>
    <name evidence="2" type="ORF">tloyanaT_07010</name>
</gene>
<comment type="caution">
    <text evidence="2">The sequence shown here is derived from an EMBL/GenBank/DDBJ whole genome shotgun (WGS) entry which is preliminary data.</text>
</comment>
<organism evidence="2 3">
    <name type="scientific">Thalassotalea loyana</name>
    <dbReference type="NCBI Taxonomy" id="280483"/>
    <lineage>
        <taxon>Bacteria</taxon>
        <taxon>Pseudomonadati</taxon>
        <taxon>Pseudomonadota</taxon>
        <taxon>Gammaproteobacteria</taxon>
        <taxon>Alteromonadales</taxon>
        <taxon>Colwelliaceae</taxon>
        <taxon>Thalassotalea</taxon>
    </lineage>
</organism>
<reference evidence="2 3" key="1">
    <citation type="submission" date="2023-03" db="EMBL/GenBank/DDBJ databases">
        <title>Thalassotalea loyana LMG 22536T draft genome sequence.</title>
        <authorList>
            <person name="Sawabe T."/>
        </authorList>
    </citation>
    <scope>NUCLEOTIDE SEQUENCE [LARGE SCALE GENOMIC DNA]</scope>
    <source>
        <strain evidence="2 3">LMG 22536</strain>
    </source>
</reference>
<dbReference type="EMBL" id="BSSV01000001">
    <property type="protein sequence ID" value="GLX84449.1"/>
    <property type="molecule type" value="Genomic_DNA"/>
</dbReference>
<feature type="signal peptide" evidence="1">
    <location>
        <begin position="1"/>
        <end position="20"/>
    </location>
</feature>
<evidence type="ECO:0000313" key="3">
    <source>
        <dbReference type="Proteomes" id="UP001157134"/>
    </source>
</evidence>